<comment type="caution">
    <text evidence="1">The sequence shown here is derived from an EMBL/GenBank/DDBJ whole genome shotgun (WGS) entry which is preliminary data.</text>
</comment>
<dbReference type="AlphaFoldDB" id="A0AAN9KHV2"/>
<organism evidence="1 2">
    <name type="scientific">Canavalia gladiata</name>
    <name type="common">Sword bean</name>
    <name type="synonym">Dolichos gladiatus</name>
    <dbReference type="NCBI Taxonomy" id="3824"/>
    <lineage>
        <taxon>Eukaryota</taxon>
        <taxon>Viridiplantae</taxon>
        <taxon>Streptophyta</taxon>
        <taxon>Embryophyta</taxon>
        <taxon>Tracheophyta</taxon>
        <taxon>Spermatophyta</taxon>
        <taxon>Magnoliopsida</taxon>
        <taxon>eudicotyledons</taxon>
        <taxon>Gunneridae</taxon>
        <taxon>Pentapetalae</taxon>
        <taxon>rosids</taxon>
        <taxon>fabids</taxon>
        <taxon>Fabales</taxon>
        <taxon>Fabaceae</taxon>
        <taxon>Papilionoideae</taxon>
        <taxon>50 kb inversion clade</taxon>
        <taxon>NPAAA clade</taxon>
        <taxon>indigoferoid/millettioid clade</taxon>
        <taxon>Phaseoleae</taxon>
        <taxon>Canavalia</taxon>
    </lineage>
</organism>
<gene>
    <name evidence="1" type="ORF">VNO77_34653</name>
</gene>
<protein>
    <submittedName>
        <fullName evidence="1">Uncharacterized protein</fullName>
    </submittedName>
</protein>
<keyword evidence="2" id="KW-1185">Reference proteome</keyword>
<name>A0AAN9KHV2_CANGL</name>
<sequence>MGVKGKWTLKLLADSLALAPFALGRLLLNLCAYSVTRATLIYLLLDVIEHEAEGSVSKPAILNSQRLFGCHSNTIYGRSQLLDDLHPLVFRRILEILTYLATNHSAVAKLWCYFDQSIIPNSSSYFMIHVNEKGKEKVIEGRPSPKPFGPQTGDVPLVHFFEALELTPIFTQQCSS</sequence>
<evidence type="ECO:0000313" key="2">
    <source>
        <dbReference type="Proteomes" id="UP001367508"/>
    </source>
</evidence>
<proteinExistence type="predicted"/>
<evidence type="ECO:0000313" key="1">
    <source>
        <dbReference type="EMBL" id="KAK7316029.1"/>
    </source>
</evidence>
<dbReference type="Proteomes" id="UP001367508">
    <property type="component" value="Unassembled WGS sequence"/>
</dbReference>
<dbReference type="EMBL" id="JAYMYQ010000008">
    <property type="protein sequence ID" value="KAK7316029.1"/>
    <property type="molecule type" value="Genomic_DNA"/>
</dbReference>
<reference evidence="1 2" key="1">
    <citation type="submission" date="2024-01" db="EMBL/GenBank/DDBJ databases">
        <title>The genomes of 5 underutilized Papilionoideae crops provide insights into root nodulation and disease resistanc.</title>
        <authorList>
            <person name="Jiang F."/>
        </authorList>
    </citation>
    <scope>NUCLEOTIDE SEQUENCE [LARGE SCALE GENOMIC DNA]</scope>
    <source>
        <strain evidence="1">LVBAO_FW01</strain>
        <tissue evidence="1">Leaves</tissue>
    </source>
</reference>
<accession>A0AAN9KHV2</accession>